<dbReference type="Proteomes" id="UP000014461">
    <property type="component" value="Unassembled WGS sequence"/>
</dbReference>
<evidence type="ECO:0000313" key="3">
    <source>
        <dbReference type="Proteomes" id="UP000014461"/>
    </source>
</evidence>
<feature type="signal peptide" evidence="1">
    <location>
        <begin position="1"/>
        <end position="19"/>
    </location>
</feature>
<comment type="caution">
    <text evidence="2">The sequence shown here is derived from an EMBL/GenBank/DDBJ whole genome shotgun (WGS) entry which is preliminary data.</text>
</comment>
<reference evidence="2" key="1">
    <citation type="journal article" date="2013" name="Genome Announc.">
        <title>Draft Genome Sequence of Agarivorans albus Strain MKT 106T, an Agarolytic Marine Bacterium.</title>
        <authorList>
            <person name="Yasuike M."/>
            <person name="Nakamura Y."/>
            <person name="Kai W."/>
            <person name="Fujiwara A."/>
            <person name="Fukui Y."/>
            <person name="Satomi M."/>
            <person name="Sano M."/>
        </authorList>
    </citation>
    <scope>NUCLEOTIDE SEQUENCE [LARGE SCALE GENOMIC DNA]</scope>
</reference>
<evidence type="ECO:0000256" key="1">
    <source>
        <dbReference type="SAM" id="SignalP"/>
    </source>
</evidence>
<evidence type="ECO:0000313" key="2">
    <source>
        <dbReference type="EMBL" id="GAD00783.1"/>
    </source>
</evidence>
<keyword evidence="3" id="KW-1185">Reference proteome</keyword>
<evidence type="ECO:0008006" key="4">
    <source>
        <dbReference type="Google" id="ProtNLM"/>
    </source>
</evidence>
<keyword evidence="1" id="KW-0732">Signal</keyword>
<sequence>MKVLSLALALSFAASSVQAMGIYVFNDNFDCSKVLKTEQSRGPITKAVIDDCKMKTKK</sequence>
<feature type="chain" id="PRO_5004487892" description="Periplasmic protein" evidence="1">
    <location>
        <begin position="20"/>
        <end position="58"/>
    </location>
</feature>
<accession>R9PHP8</accession>
<name>R9PHP8_AGAAL</name>
<proteinExistence type="predicted"/>
<organism evidence="2 3">
    <name type="scientific">Agarivorans albus MKT 106</name>
    <dbReference type="NCBI Taxonomy" id="1331007"/>
    <lineage>
        <taxon>Bacteria</taxon>
        <taxon>Pseudomonadati</taxon>
        <taxon>Pseudomonadota</taxon>
        <taxon>Gammaproteobacteria</taxon>
        <taxon>Alteromonadales</taxon>
        <taxon>Alteromonadaceae</taxon>
        <taxon>Agarivorans</taxon>
    </lineage>
</organism>
<gene>
    <name evidence="2" type="ORF">AALB_0863</name>
</gene>
<dbReference type="AlphaFoldDB" id="R9PHP8"/>
<protein>
    <recommendedName>
        <fullName evidence="4">Periplasmic protein</fullName>
    </recommendedName>
</protein>
<dbReference type="RefSeq" id="WP_016400551.1">
    <property type="nucleotide sequence ID" value="NZ_BARX01000004.1"/>
</dbReference>
<dbReference type="EMBL" id="BARX01000004">
    <property type="protein sequence ID" value="GAD00783.1"/>
    <property type="molecule type" value="Genomic_DNA"/>
</dbReference>